<gene>
    <name evidence="2" type="ORF">CAEBREN_14985</name>
</gene>
<protein>
    <submittedName>
        <fullName evidence="2">Uncharacterized protein</fullName>
    </submittedName>
</protein>
<organism evidence="3">
    <name type="scientific">Caenorhabditis brenneri</name>
    <name type="common">Nematode worm</name>
    <dbReference type="NCBI Taxonomy" id="135651"/>
    <lineage>
        <taxon>Eukaryota</taxon>
        <taxon>Metazoa</taxon>
        <taxon>Ecdysozoa</taxon>
        <taxon>Nematoda</taxon>
        <taxon>Chromadorea</taxon>
        <taxon>Rhabditida</taxon>
        <taxon>Rhabditina</taxon>
        <taxon>Rhabditomorpha</taxon>
        <taxon>Rhabditoidea</taxon>
        <taxon>Rhabditidae</taxon>
        <taxon>Peloderinae</taxon>
        <taxon>Caenorhabditis</taxon>
    </lineage>
</organism>
<proteinExistence type="predicted"/>
<dbReference type="eggNOG" id="ENOG502TGRW">
    <property type="taxonomic scope" value="Eukaryota"/>
</dbReference>
<evidence type="ECO:0000256" key="1">
    <source>
        <dbReference type="SAM" id="SignalP"/>
    </source>
</evidence>
<evidence type="ECO:0000313" key="3">
    <source>
        <dbReference type="Proteomes" id="UP000008068"/>
    </source>
</evidence>
<dbReference type="EMBL" id="GL379900">
    <property type="protein sequence ID" value="EGT32983.1"/>
    <property type="molecule type" value="Genomic_DNA"/>
</dbReference>
<sequence length="238" mass="26835">MLQQFLCVSSLFLSLVVSKPFERHQLKTREFVEIEAVHLIDTPLGVQIIHAVVPLSTVPVEEALASESVWYIPEQQEFPKLGYLTSHGWFFLHEHNFQKIKKRAFAKKAPKNAQLDVTSLVRLVPSSFENVQFIRKGPMGAYIYSDGGSQKNSQFEAVPSASTRTTDTQVVKTGNLAAYIYTEVPEPQSFIPGDESLYWLIPAVPSSQSKTPRSYTTRLHDSSLLLYHGMPRLIKLKA</sequence>
<feature type="signal peptide" evidence="1">
    <location>
        <begin position="1"/>
        <end position="18"/>
    </location>
</feature>
<dbReference type="AlphaFoldDB" id="G0NKJ7"/>
<dbReference type="OrthoDB" id="5789407at2759"/>
<keyword evidence="1" id="KW-0732">Signal</keyword>
<dbReference type="FunCoup" id="G0NKJ7">
    <property type="interactions" value="86"/>
</dbReference>
<evidence type="ECO:0000313" key="2">
    <source>
        <dbReference type="EMBL" id="EGT32983.1"/>
    </source>
</evidence>
<accession>G0NKJ7</accession>
<reference evidence="3" key="1">
    <citation type="submission" date="2011-07" db="EMBL/GenBank/DDBJ databases">
        <authorList>
            <consortium name="Caenorhabditis brenneri Sequencing and Analysis Consortium"/>
            <person name="Wilson R.K."/>
        </authorList>
    </citation>
    <scope>NUCLEOTIDE SEQUENCE [LARGE SCALE GENOMIC DNA]</scope>
    <source>
        <strain evidence="3">PB2801</strain>
    </source>
</reference>
<dbReference type="Proteomes" id="UP000008068">
    <property type="component" value="Unassembled WGS sequence"/>
</dbReference>
<dbReference type="HOGENOM" id="CLU_1181127_0_0_1"/>
<keyword evidence="3" id="KW-1185">Reference proteome</keyword>
<name>G0NKJ7_CAEBE</name>
<feature type="chain" id="PRO_5003405288" evidence="1">
    <location>
        <begin position="19"/>
        <end position="238"/>
    </location>
</feature>
<dbReference type="InParanoid" id="G0NKJ7"/>